<name>A0A5B7DC86_PORTR</name>
<reference evidence="2 3" key="1">
    <citation type="submission" date="2019-05" db="EMBL/GenBank/DDBJ databases">
        <title>Another draft genome of Portunus trituberculatus and its Hox gene families provides insights of decapod evolution.</title>
        <authorList>
            <person name="Jeong J.-H."/>
            <person name="Song I."/>
            <person name="Kim S."/>
            <person name="Choi T."/>
            <person name="Kim D."/>
            <person name="Ryu S."/>
            <person name="Kim W."/>
        </authorList>
    </citation>
    <scope>NUCLEOTIDE SEQUENCE [LARGE SCALE GENOMIC DNA]</scope>
    <source>
        <tissue evidence="2">Muscle</tissue>
    </source>
</reference>
<feature type="transmembrane region" description="Helical" evidence="1">
    <location>
        <begin position="50"/>
        <end position="76"/>
    </location>
</feature>
<keyword evidence="3" id="KW-1185">Reference proteome</keyword>
<keyword evidence="1" id="KW-0472">Membrane</keyword>
<organism evidence="2 3">
    <name type="scientific">Portunus trituberculatus</name>
    <name type="common">Swimming crab</name>
    <name type="synonym">Neptunus trituberculatus</name>
    <dbReference type="NCBI Taxonomy" id="210409"/>
    <lineage>
        <taxon>Eukaryota</taxon>
        <taxon>Metazoa</taxon>
        <taxon>Ecdysozoa</taxon>
        <taxon>Arthropoda</taxon>
        <taxon>Crustacea</taxon>
        <taxon>Multicrustacea</taxon>
        <taxon>Malacostraca</taxon>
        <taxon>Eumalacostraca</taxon>
        <taxon>Eucarida</taxon>
        <taxon>Decapoda</taxon>
        <taxon>Pleocyemata</taxon>
        <taxon>Brachyura</taxon>
        <taxon>Eubrachyura</taxon>
        <taxon>Portunoidea</taxon>
        <taxon>Portunidae</taxon>
        <taxon>Portuninae</taxon>
        <taxon>Portunus</taxon>
    </lineage>
</organism>
<evidence type="ECO:0000313" key="3">
    <source>
        <dbReference type="Proteomes" id="UP000324222"/>
    </source>
</evidence>
<sequence length="85" mass="9825">MIQPLSSQVARALPCLPRSNTCRYFIVTGNQYGDSCAEIFGQYLEVRTGWLAGLSLSLCFFQCFAMMISVCMYMAFREREEERRM</sequence>
<dbReference type="OrthoDB" id="10051670at2759"/>
<protein>
    <submittedName>
        <fullName evidence="2">Uncharacterized protein</fullName>
    </submittedName>
</protein>
<accession>A0A5B7DC86</accession>
<dbReference type="EMBL" id="VSRR010000720">
    <property type="protein sequence ID" value="MPC18903.1"/>
    <property type="molecule type" value="Genomic_DNA"/>
</dbReference>
<dbReference type="AlphaFoldDB" id="A0A5B7DC86"/>
<evidence type="ECO:0000256" key="1">
    <source>
        <dbReference type="SAM" id="Phobius"/>
    </source>
</evidence>
<comment type="caution">
    <text evidence="2">The sequence shown here is derived from an EMBL/GenBank/DDBJ whole genome shotgun (WGS) entry which is preliminary data.</text>
</comment>
<dbReference type="Proteomes" id="UP000324222">
    <property type="component" value="Unassembled WGS sequence"/>
</dbReference>
<gene>
    <name evidence="2" type="ORF">E2C01_011801</name>
</gene>
<keyword evidence="1" id="KW-1133">Transmembrane helix</keyword>
<evidence type="ECO:0000313" key="2">
    <source>
        <dbReference type="EMBL" id="MPC18903.1"/>
    </source>
</evidence>
<proteinExistence type="predicted"/>
<keyword evidence="1" id="KW-0812">Transmembrane</keyword>